<dbReference type="Proteomes" id="UP001159427">
    <property type="component" value="Unassembled WGS sequence"/>
</dbReference>
<accession>A0ABN8SYG7</accession>
<feature type="non-terminal residue" evidence="1">
    <location>
        <position position="1"/>
    </location>
</feature>
<dbReference type="EMBL" id="CALNXI010004871">
    <property type="protein sequence ID" value="CAH3196589.1"/>
    <property type="molecule type" value="Genomic_DNA"/>
</dbReference>
<proteinExistence type="predicted"/>
<name>A0ABN8SYG7_9CNID</name>
<reference evidence="1 2" key="1">
    <citation type="submission" date="2022-05" db="EMBL/GenBank/DDBJ databases">
        <authorList>
            <consortium name="Genoscope - CEA"/>
            <person name="William W."/>
        </authorList>
    </citation>
    <scope>NUCLEOTIDE SEQUENCE [LARGE SCALE GENOMIC DNA]</scope>
</reference>
<protein>
    <submittedName>
        <fullName evidence="1">Uncharacterized protein</fullName>
    </submittedName>
</protein>
<evidence type="ECO:0000313" key="1">
    <source>
        <dbReference type="EMBL" id="CAH3196589.1"/>
    </source>
</evidence>
<organism evidence="1 2">
    <name type="scientific">Porites evermanni</name>
    <dbReference type="NCBI Taxonomy" id="104178"/>
    <lineage>
        <taxon>Eukaryota</taxon>
        <taxon>Metazoa</taxon>
        <taxon>Cnidaria</taxon>
        <taxon>Anthozoa</taxon>
        <taxon>Hexacorallia</taxon>
        <taxon>Scleractinia</taxon>
        <taxon>Fungiina</taxon>
        <taxon>Poritidae</taxon>
        <taxon>Porites</taxon>
    </lineage>
</organism>
<keyword evidence="2" id="KW-1185">Reference proteome</keyword>
<evidence type="ECO:0000313" key="2">
    <source>
        <dbReference type="Proteomes" id="UP001159427"/>
    </source>
</evidence>
<comment type="caution">
    <text evidence="1">The sequence shown here is derived from an EMBL/GenBank/DDBJ whole genome shotgun (WGS) entry which is preliminary data.</text>
</comment>
<sequence>VGVVWLYQGEKLRNKTLACTMFMPLQRVFLAALMALIPVKESFCTTCSDFHVRKRLAESLVLSRLDYCASVYLPLPGYLLKRLQKIEFAAASFVYGRYVNDKVQLAPS</sequence>
<gene>
    <name evidence="1" type="ORF">PEVE_00033019</name>
</gene>